<reference evidence="2" key="1">
    <citation type="submission" date="2024-05" db="EMBL/GenBank/DDBJ databases">
        <title>30 novel species of actinomycetes from the DSMZ collection.</title>
        <authorList>
            <person name="Nouioui I."/>
        </authorList>
    </citation>
    <scope>NUCLEOTIDE SEQUENCE</scope>
    <source>
        <strain evidence="2">DSM 40712</strain>
    </source>
</reference>
<keyword evidence="3" id="KW-1185">Reference proteome</keyword>
<gene>
    <name evidence="2" type="ORF">RM812_28145</name>
</gene>
<dbReference type="Proteomes" id="UP001180724">
    <property type="component" value="Unassembled WGS sequence"/>
</dbReference>
<evidence type="ECO:0000256" key="1">
    <source>
        <dbReference type="SAM" id="MobiDB-lite"/>
    </source>
</evidence>
<evidence type="ECO:0000313" key="3">
    <source>
        <dbReference type="Proteomes" id="UP001180724"/>
    </source>
</evidence>
<organism evidence="2 3">
    <name type="scientific">Streptomyces lancefieldiae</name>
    <dbReference type="NCBI Taxonomy" id="3075520"/>
    <lineage>
        <taxon>Bacteria</taxon>
        <taxon>Bacillati</taxon>
        <taxon>Actinomycetota</taxon>
        <taxon>Actinomycetes</taxon>
        <taxon>Kitasatosporales</taxon>
        <taxon>Streptomycetaceae</taxon>
        <taxon>Streptomyces</taxon>
    </lineage>
</organism>
<feature type="compositionally biased region" description="Polar residues" evidence="1">
    <location>
        <begin position="128"/>
        <end position="141"/>
    </location>
</feature>
<proteinExistence type="predicted"/>
<evidence type="ECO:0000313" key="2">
    <source>
        <dbReference type="EMBL" id="MDT0614063.1"/>
    </source>
</evidence>
<protein>
    <submittedName>
        <fullName evidence="2">Uncharacterized protein</fullName>
    </submittedName>
</protein>
<dbReference type="EMBL" id="JAVRFH010000035">
    <property type="protein sequence ID" value="MDT0614063.1"/>
    <property type="molecule type" value="Genomic_DNA"/>
</dbReference>
<accession>A0ABU3AV42</accession>
<sequence>MTITDVRTVRRGGAPMVRKGGFHSACAISPVRDRWLSSAGGCREIRGAMKEISTTAGKPRRMLFAVRVLGAAADTAALVAEDAPGCAVEDLTSLTGTEPAGMPLVCSGPGEIAAETVWVARGLWSGTDQSTNSRLEQSSRVARQRPRHGPDSIPWDSSRLEGAHMKYGDADCTAARDAMTEILRGWAREGRTDTYKALSEALAPEHRVHYHGRMMSLLLADVCRRDSTGPEPMLSALVVNGSSRKPSDRFFEPAVTEFHRRDPDWTWEWEREAVFDRYRSPVSP</sequence>
<name>A0ABU3AV42_9ACTN</name>
<feature type="region of interest" description="Disordered" evidence="1">
    <location>
        <begin position="128"/>
        <end position="157"/>
    </location>
</feature>
<comment type="caution">
    <text evidence="2">The sequence shown here is derived from an EMBL/GenBank/DDBJ whole genome shotgun (WGS) entry which is preliminary data.</text>
</comment>